<evidence type="ECO:0000256" key="1">
    <source>
        <dbReference type="SAM" id="Phobius"/>
    </source>
</evidence>
<proteinExistence type="predicted"/>
<keyword evidence="3" id="KW-1185">Reference proteome</keyword>
<organism evidence="2 3">
    <name type="scientific">Actinomadura spongiicola</name>
    <dbReference type="NCBI Taxonomy" id="2303421"/>
    <lineage>
        <taxon>Bacteria</taxon>
        <taxon>Bacillati</taxon>
        <taxon>Actinomycetota</taxon>
        <taxon>Actinomycetes</taxon>
        <taxon>Streptosporangiales</taxon>
        <taxon>Thermomonosporaceae</taxon>
        <taxon>Actinomadura</taxon>
    </lineage>
</organism>
<keyword evidence="1" id="KW-0472">Membrane</keyword>
<evidence type="ECO:0008006" key="4">
    <source>
        <dbReference type="Google" id="ProtNLM"/>
    </source>
</evidence>
<evidence type="ECO:0000313" key="3">
    <source>
        <dbReference type="Proteomes" id="UP000262882"/>
    </source>
</evidence>
<protein>
    <recommendedName>
        <fullName evidence="4">Sensor domain-containing protein</fullName>
    </recommendedName>
</protein>
<keyword evidence="1" id="KW-1133">Transmembrane helix</keyword>
<name>A0A372GCV7_9ACTN</name>
<evidence type="ECO:0000313" key="2">
    <source>
        <dbReference type="EMBL" id="RFS83224.1"/>
    </source>
</evidence>
<feature type="transmembrane region" description="Helical" evidence="1">
    <location>
        <begin position="23"/>
        <end position="47"/>
    </location>
</feature>
<keyword evidence="1" id="KW-0812">Transmembrane</keyword>
<accession>A0A372GCV7</accession>
<dbReference type="EMBL" id="QVNQ01000007">
    <property type="protein sequence ID" value="RFS83224.1"/>
    <property type="molecule type" value="Genomic_DNA"/>
</dbReference>
<dbReference type="AlphaFoldDB" id="A0A372GCV7"/>
<dbReference type="Proteomes" id="UP000262882">
    <property type="component" value="Unassembled WGS sequence"/>
</dbReference>
<reference evidence="2 3" key="1">
    <citation type="submission" date="2018-08" db="EMBL/GenBank/DDBJ databases">
        <title>Actinomadura spongicola sp. nov., isolated from marine sponge Leucetta chagosensis.</title>
        <authorList>
            <person name="Li L."/>
            <person name="Lin H.W."/>
        </authorList>
    </citation>
    <scope>NUCLEOTIDE SEQUENCE [LARGE SCALE GENOMIC DNA]</scope>
    <source>
        <strain evidence="2 3">LHW52907</strain>
    </source>
</reference>
<sequence length="219" mass="22898">MRPGGPFPGAPYGPPRRRGGGKVIGFLAGAVVLILVLAVGGYAAYLVRTSHELSTPPVADGLSRDPAAEASSEKLVEKLTSVIYAAATDWAVKGTVSAVYGNGDERVLFVGVNGTHDLNDPQASFNSAVAAEFRDDGQTSYRPETSNPQDACGDGVALITVIHTETRGPTGSTGSSTTLAMWSTRTTFAIVTTIDIGTEIDRHKDLLAKMCDTRADVES</sequence>
<gene>
    <name evidence="2" type="ORF">D0T12_24060</name>
</gene>
<dbReference type="RefSeq" id="WP_117401923.1">
    <property type="nucleotide sequence ID" value="NZ_QVNQ01000007.1"/>
</dbReference>
<comment type="caution">
    <text evidence="2">The sequence shown here is derived from an EMBL/GenBank/DDBJ whole genome shotgun (WGS) entry which is preliminary data.</text>
</comment>